<name>A0A7D9DJ25_PARCT</name>
<feature type="region of interest" description="Disordered" evidence="2">
    <location>
        <begin position="174"/>
        <end position="208"/>
    </location>
</feature>
<feature type="region of interest" description="Disordered" evidence="2">
    <location>
        <begin position="534"/>
        <end position="591"/>
    </location>
</feature>
<dbReference type="OrthoDB" id="6015928at2759"/>
<dbReference type="EMBL" id="CACRXK020001078">
    <property type="protein sequence ID" value="CAB3986830.1"/>
    <property type="molecule type" value="Genomic_DNA"/>
</dbReference>
<comment type="caution">
    <text evidence="3">The sequence shown here is derived from an EMBL/GenBank/DDBJ whole genome shotgun (WGS) entry which is preliminary data.</text>
</comment>
<evidence type="ECO:0000313" key="3">
    <source>
        <dbReference type="EMBL" id="CAB3986830.1"/>
    </source>
</evidence>
<reference evidence="3" key="1">
    <citation type="submission" date="2020-04" db="EMBL/GenBank/DDBJ databases">
        <authorList>
            <person name="Alioto T."/>
            <person name="Alioto T."/>
            <person name="Gomez Garrido J."/>
        </authorList>
    </citation>
    <scope>NUCLEOTIDE SEQUENCE</scope>
    <source>
        <strain evidence="3">A484AB</strain>
    </source>
</reference>
<feature type="coiled-coil region" evidence="1">
    <location>
        <begin position="250"/>
        <end position="312"/>
    </location>
</feature>
<feature type="region of interest" description="Disordered" evidence="2">
    <location>
        <begin position="349"/>
        <end position="369"/>
    </location>
</feature>
<dbReference type="Gene3D" id="3.40.50.1110">
    <property type="entry name" value="SGNH hydrolase"/>
    <property type="match status" value="1"/>
</dbReference>
<gene>
    <name evidence="3" type="ORF">PACLA_8A055685</name>
</gene>
<sequence>MDEHAKAISSIDSNVEEDKFDIGRYQVDSFKGTNMKRVPLEQLDFSIYHPNANLVAFSSTEERLPIWIKAMHLRYKHGFLNDGKIITHWEEENNPNDPTKCDKVTITLASQENEKNIVSITVMVNKGRIQIQGRFMKEWGSEEFPILIELINNPDLMKSNPAKNLNNFTAKTLSQKTTNQQTPATSQQHDHDHPIPLDSSINHSPKERPLINTVKTNLATLEADFIEFKQNTNKTITELSTTIFNKDIQIKNLENEITNLKTGYSKNQQLSSDLSLRQSEMEEELKKMHHKYKSLEEKNSMLIGKLAALNESIESRIDDVPIESNSPASDTDIPTSNKFLSLSDESIIEEPTHKSPSKQQSVTSGQNNTRNEADTILICDSNGRHLNPSLLCPNSKTSYTRCATLAQAKSIINSTTYTSPKSFIIHTGTNDLEHSDTNETLIKNATDTVELIQTKHPESHIIFSSILPRSDELDKRGMTLNNSLEKSLSTKKNITFVRHPNINSKYHLKDKKHLNDVGVKRFAQSLKRAYFKNPYKPRKNFPNSQIPYNRPFFPFNPHHQSTPFHPPHPPPASFPQQSSNQKIPNNHYQYPSTYHQQTIPKLTTLLGNQEARLGNHKSKQEIPMQLIQLIKDLHRYVN</sequence>
<feature type="compositionally biased region" description="Polar residues" evidence="2">
    <location>
        <begin position="582"/>
        <end position="591"/>
    </location>
</feature>
<dbReference type="Proteomes" id="UP001152795">
    <property type="component" value="Unassembled WGS sequence"/>
</dbReference>
<evidence type="ECO:0000256" key="2">
    <source>
        <dbReference type="SAM" id="MobiDB-lite"/>
    </source>
</evidence>
<organism evidence="3 4">
    <name type="scientific">Paramuricea clavata</name>
    <name type="common">Red gorgonian</name>
    <name type="synonym">Violescent sea-whip</name>
    <dbReference type="NCBI Taxonomy" id="317549"/>
    <lineage>
        <taxon>Eukaryota</taxon>
        <taxon>Metazoa</taxon>
        <taxon>Cnidaria</taxon>
        <taxon>Anthozoa</taxon>
        <taxon>Octocorallia</taxon>
        <taxon>Malacalcyonacea</taxon>
        <taxon>Plexauridae</taxon>
        <taxon>Paramuricea</taxon>
    </lineage>
</organism>
<accession>A0A7D9DJ25</accession>
<proteinExistence type="predicted"/>
<dbReference type="InterPro" id="IPR036514">
    <property type="entry name" value="SGNH_hydro_sf"/>
</dbReference>
<keyword evidence="4" id="KW-1185">Reference proteome</keyword>
<feature type="compositionally biased region" description="Polar residues" evidence="2">
    <location>
        <begin position="174"/>
        <end position="187"/>
    </location>
</feature>
<evidence type="ECO:0000313" key="4">
    <source>
        <dbReference type="Proteomes" id="UP001152795"/>
    </source>
</evidence>
<dbReference type="AlphaFoldDB" id="A0A7D9DJ25"/>
<protein>
    <submittedName>
        <fullName evidence="3">Uncharacterized protein</fullName>
    </submittedName>
</protein>
<feature type="compositionally biased region" description="Polar residues" evidence="2">
    <location>
        <begin position="357"/>
        <end position="369"/>
    </location>
</feature>
<feature type="compositionally biased region" description="Pro residues" evidence="2">
    <location>
        <begin position="564"/>
        <end position="573"/>
    </location>
</feature>
<keyword evidence="1" id="KW-0175">Coiled coil</keyword>
<dbReference type="SUPFAM" id="SSF52266">
    <property type="entry name" value="SGNH hydrolase"/>
    <property type="match status" value="1"/>
</dbReference>
<evidence type="ECO:0000256" key="1">
    <source>
        <dbReference type="SAM" id="Coils"/>
    </source>
</evidence>